<sequence length="75" mass="8526">MVKIKHFIIYSFVLLTGKYINTKTSQNKCPERPCSALRRLDRILLYPINVWVTENSGNTGIQPGFVANALQTVED</sequence>
<dbReference type="AlphaFoldDB" id="A0A939BCM8"/>
<evidence type="ECO:0000313" key="2">
    <source>
        <dbReference type="Proteomes" id="UP000713880"/>
    </source>
</evidence>
<accession>A0A939BCM8</accession>
<reference evidence="1" key="1">
    <citation type="submission" date="2020-08" db="EMBL/GenBank/DDBJ databases">
        <authorList>
            <person name="Cejkova D."/>
            <person name="Kubasova T."/>
            <person name="Jahodarova E."/>
            <person name="Rychlik I."/>
        </authorList>
    </citation>
    <scope>NUCLEOTIDE SEQUENCE</scope>
    <source>
        <strain evidence="1">An420c</strain>
    </source>
</reference>
<proteinExistence type="predicted"/>
<reference evidence="1" key="2">
    <citation type="journal article" date="2021" name="Sci. Rep.">
        <title>The distribution of antibiotic resistance genes in chicken gut microbiota commensals.</title>
        <authorList>
            <person name="Juricova H."/>
            <person name="Matiasovicova J."/>
            <person name="Kubasova T."/>
            <person name="Cejkova D."/>
            <person name="Rychlik I."/>
        </authorList>
    </citation>
    <scope>NUCLEOTIDE SEQUENCE</scope>
    <source>
        <strain evidence="1">An420c</strain>
    </source>
</reference>
<dbReference type="RefSeq" id="WP_204909806.1">
    <property type="nucleotide sequence ID" value="NZ_JACJLV010000066.1"/>
</dbReference>
<organism evidence="1 2">
    <name type="scientific">Mordavella massiliensis</name>
    <dbReference type="NCBI Taxonomy" id="1871024"/>
    <lineage>
        <taxon>Bacteria</taxon>
        <taxon>Bacillati</taxon>
        <taxon>Bacillota</taxon>
        <taxon>Clostridia</taxon>
        <taxon>Eubacteriales</taxon>
        <taxon>Clostridiaceae</taxon>
        <taxon>Mordavella</taxon>
    </lineage>
</organism>
<gene>
    <name evidence="1" type="ORF">H6A13_12145</name>
</gene>
<comment type="caution">
    <text evidence="1">The sequence shown here is derived from an EMBL/GenBank/DDBJ whole genome shotgun (WGS) entry which is preliminary data.</text>
</comment>
<keyword evidence="2" id="KW-1185">Reference proteome</keyword>
<dbReference type="EMBL" id="JACJLV010000066">
    <property type="protein sequence ID" value="MBM6827829.1"/>
    <property type="molecule type" value="Genomic_DNA"/>
</dbReference>
<evidence type="ECO:0000313" key="1">
    <source>
        <dbReference type="EMBL" id="MBM6827829.1"/>
    </source>
</evidence>
<protein>
    <submittedName>
        <fullName evidence="1">Uncharacterized protein</fullName>
    </submittedName>
</protein>
<dbReference type="Proteomes" id="UP000713880">
    <property type="component" value="Unassembled WGS sequence"/>
</dbReference>
<name>A0A939BCM8_9CLOT</name>